<dbReference type="EMBL" id="BRLB01000016">
    <property type="protein sequence ID" value="GKX31320.1"/>
    <property type="molecule type" value="Genomic_DNA"/>
</dbReference>
<feature type="domain" description="Knr4/Smi1-like" evidence="1">
    <location>
        <begin position="39"/>
        <end position="147"/>
    </location>
</feature>
<dbReference type="InterPro" id="IPR018958">
    <property type="entry name" value="Knr4/Smi1-like_dom"/>
</dbReference>
<reference evidence="2" key="1">
    <citation type="submission" date="2022-06" db="EMBL/GenBank/DDBJ databases">
        <title>Vallitalea longa sp. nov., an anaerobic bacterium isolated from marine sediment.</title>
        <authorList>
            <person name="Hirano S."/>
            <person name="Terahara T."/>
            <person name="Mori K."/>
            <person name="Hamada M."/>
            <person name="Matsumoto R."/>
            <person name="Kobayashi T."/>
        </authorList>
    </citation>
    <scope>NUCLEOTIDE SEQUENCE</scope>
    <source>
        <strain evidence="2">SH18-1</strain>
    </source>
</reference>
<dbReference type="Gene3D" id="3.40.1580.10">
    <property type="entry name" value="SMI1/KNR4-like"/>
    <property type="match status" value="1"/>
</dbReference>
<name>A0A9W6DG72_9FIRM</name>
<sequence>MNSNNISSITQLLKKMKLEKEVVYNGGKYKNYNCEFRKPARIEDIETFENDTGCLLPQDYKELLLFSDGMAFLINGELDLLSLEEMKDLIGANNYREGIFTIGVILDDYIIVNSNEIKTQKYLYVGDQYSLNEFMCFEYDFSTFLEYYISLNYQNYWRYSLNPKLYDFAEILY</sequence>
<dbReference type="Proteomes" id="UP001144256">
    <property type="component" value="Unassembled WGS sequence"/>
</dbReference>
<proteinExistence type="predicted"/>
<organism evidence="2 3">
    <name type="scientific">Vallitalea longa</name>
    <dbReference type="NCBI Taxonomy" id="2936439"/>
    <lineage>
        <taxon>Bacteria</taxon>
        <taxon>Bacillati</taxon>
        <taxon>Bacillota</taxon>
        <taxon>Clostridia</taxon>
        <taxon>Lachnospirales</taxon>
        <taxon>Vallitaleaceae</taxon>
        <taxon>Vallitalea</taxon>
    </lineage>
</organism>
<dbReference type="Pfam" id="PF09346">
    <property type="entry name" value="SMI1_KNR4"/>
    <property type="match status" value="1"/>
</dbReference>
<accession>A0A9W6DG72</accession>
<dbReference type="SMART" id="SM00860">
    <property type="entry name" value="SMI1_KNR4"/>
    <property type="match status" value="1"/>
</dbReference>
<dbReference type="InterPro" id="IPR037883">
    <property type="entry name" value="Knr4/Smi1-like_sf"/>
</dbReference>
<keyword evidence="3" id="KW-1185">Reference proteome</keyword>
<evidence type="ECO:0000313" key="2">
    <source>
        <dbReference type="EMBL" id="GKX31320.1"/>
    </source>
</evidence>
<evidence type="ECO:0000259" key="1">
    <source>
        <dbReference type="SMART" id="SM00860"/>
    </source>
</evidence>
<dbReference type="AlphaFoldDB" id="A0A9W6DG72"/>
<evidence type="ECO:0000313" key="3">
    <source>
        <dbReference type="Proteomes" id="UP001144256"/>
    </source>
</evidence>
<dbReference type="SUPFAM" id="SSF160631">
    <property type="entry name" value="SMI1/KNR4-like"/>
    <property type="match status" value="1"/>
</dbReference>
<comment type="caution">
    <text evidence="2">The sequence shown here is derived from an EMBL/GenBank/DDBJ whole genome shotgun (WGS) entry which is preliminary data.</text>
</comment>
<protein>
    <recommendedName>
        <fullName evidence="1">Knr4/Smi1-like domain-containing protein</fullName>
    </recommendedName>
</protein>
<gene>
    <name evidence="2" type="ORF">SH1V18_38000</name>
</gene>
<dbReference type="RefSeq" id="WP_281818256.1">
    <property type="nucleotide sequence ID" value="NZ_BRLB01000016.1"/>
</dbReference>